<evidence type="ECO:0000313" key="14">
    <source>
        <dbReference type="Proteomes" id="UP000039217"/>
    </source>
</evidence>
<evidence type="ECO:0000313" key="18">
    <source>
        <dbReference type="Proteomes" id="UP000048600"/>
    </source>
</evidence>
<evidence type="ECO:0000313" key="8">
    <source>
        <dbReference type="EMBL" id="COV89893.1"/>
    </source>
</evidence>
<dbReference type="Proteomes" id="UP000045842">
    <property type="component" value="Unassembled WGS sequence"/>
</dbReference>
<dbReference type="Proteomes" id="UP000046947">
    <property type="component" value="Unassembled WGS sequence"/>
</dbReference>
<protein>
    <submittedName>
        <fullName evidence="10">Uncharacterized protein</fullName>
    </submittedName>
</protein>
<evidence type="ECO:0000313" key="6">
    <source>
        <dbReference type="EMBL" id="CNV63610.1"/>
    </source>
</evidence>
<dbReference type="EMBL" id="CNGE01001002">
    <property type="protein sequence ID" value="CKT59731.1"/>
    <property type="molecule type" value="Genomic_DNA"/>
</dbReference>
<gene>
    <name evidence="6" type="ORF">ERS007661_02848</name>
    <name evidence="7" type="ORF">ERS007679_01361</name>
    <name evidence="2" type="ORF">ERS007688_00801</name>
    <name evidence="10" type="ORF">ERS007703_03942</name>
    <name evidence="8" type="ORF">ERS007720_01146</name>
    <name evidence="11" type="ORF">ERS007739_04487</name>
    <name evidence="9" type="ORF">ERS007741_02494</name>
    <name evidence="5" type="ORF">ERS027646_03860</name>
    <name evidence="3" type="ORF">ERS027659_01230</name>
    <name evidence="4" type="ORF">ERS027661_02845</name>
</gene>
<dbReference type="Proteomes" id="UP000039217">
    <property type="component" value="Unassembled WGS sequence"/>
</dbReference>
<dbReference type="Proteomes" id="UP000044938">
    <property type="component" value="Unassembled WGS sequence"/>
</dbReference>
<dbReference type="EMBL" id="CNFU01000657">
    <property type="protein sequence ID" value="CKS27691.1"/>
    <property type="molecule type" value="Genomic_DNA"/>
</dbReference>
<reference evidence="11" key="1">
    <citation type="submission" date="2015-03" db="EMBL/GenBank/DDBJ databases">
        <authorList>
            <consortium name="Pathogen Informatics"/>
            <person name="Murphy D."/>
        </authorList>
    </citation>
    <scope>NUCLEOTIDE SEQUENCE</scope>
    <source>
        <strain evidence="11">N09902308</strain>
    </source>
</reference>
<organism evidence="10 12">
    <name type="scientific">Mycobacterium tuberculosis</name>
    <dbReference type="NCBI Taxonomy" id="1773"/>
    <lineage>
        <taxon>Bacteria</taxon>
        <taxon>Bacillati</taxon>
        <taxon>Actinomycetota</taxon>
        <taxon>Actinomycetes</taxon>
        <taxon>Mycobacteriales</taxon>
        <taxon>Mycobacteriaceae</taxon>
        <taxon>Mycobacterium</taxon>
        <taxon>Mycobacterium tuberculosis complex</taxon>
    </lineage>
</organism>
<dbReference type="EMBL" id="CSAE01000607">
    <property type="protein sequence ID" value="COW62145.1"/>
    <property type="molecule type" value="Genomic_DNA"/>
</dbReference>
<evidence type="ECO:0000313" key="11">
    <source>
        <dbReference type="EMBL" id="CPA27866.1"/>
    </source>
</evidence>
<evidence type="ECO:0000313" key="13">
    <source>
        <dbReference type="Proteomes" id="UP000039021"/>
    </source>
</evidence>
<evidence type="ECO:0000256" key="1">
    <source>
        <dbReference type="SAM" id="MobiDB-lite"/>
    </source>
</evidence>
<evidence type="ECO:0000313" key="2">
    <source>
        <dbReference type="EMBL" id="CFE47595.1"/>
    </source>
</evidence>
<reference evidence="10" key="3">
    <citation type="submission" date="2015-03" db="EMBL/GenBank/DDBJ databases">
        <authorList>
            <person name="Murphy D."/>
        </authorList>
    </citation>
    <scope>NUCLEOTIDE SEQUENCE [LARGE SCALE GENOMIC DNA]</scope>
    <source>
        <strain evidence="10">K00500041</strain>
    </source>
</reference>
<evidence type="ECO:0000313" key="4">
    <source>
        <dbReference type="EMBL" id="CKS27691.1"/>
    </source>
</evidence>
<dbReference type="Proteomes" id="UP000050164">
    <property type="component" value="Unassembled WGS sequence"/>
</dbReference>
<dbReference type="Proteomes" id="UP000039021">
    <property type="component" value="Unassembled WGS sequence"/>
</dbReference>
<evidence type="ECO:0000313" key="21">
    <source>
        <dbReference type="Proteomes" id="UP000050164"/>
    </source>
</evidence>
<evidence type="ECO:0000313" key="16">
    <source>
        <dbReference type="Proteomes" id="UP000045842"/>
    </source>
</evidence>
<evidence type="ECO:0000313" key="10">
    <source>
        <dbReference type="EMBL" id="COW62145.1"/>
    </source>
</evidence>
<name>A0A0U0UM46_MYCTX</name>
<dbReference type="EMBL" id="CNFT01000214">
    <property type="protein sequence ID" value="CKR36458.1"/>
    <property type="molecule type" value="Genomic_DNA"/>
</dbReference>
<reference evidence="12 13" key="2">
    <citation type="submission" date="2015-03" db="EMBL/GenBank/DDBJ databases">
        <authorList>
            <consortium name="Pathogen Informatics"/>
        </authorList>
    </citation>
    <scope>NUCLEOTIDE SEQUENCE [LARGE SCALE GENOMIC DNA]</scope>
    <source>
        <strain evidence="5 19">Bir 172</strain>
        <strain evidence="3 21">Bir 185</strain>
        <strain evidence="4 20">Bir 187</strain>
        <strain evidence="6 14">D00501624</strain>
        <strain evidence="7 16">G09801536</strain>
        <strain evidence="2 17">H09601792</strain>
        <strain evidence="12">K00500041</strain>
        <strain evidence="8 15">M09401471</strain>
        <strain evidence="13">N09902308</strain>
        <strain evidence="9 18">P00601463</strain>
    </source>
</reference>
<dbReference type="EMBL" id="CFOH01000084">
    <property type="protein sequence ID" value="CFE47595.1"/>
    <property type="molecule type" value="Genomic_DNA"/>
</dbReference>
<evidence type="ECO:0000313" key="17">
    <source>
        <dbReference type="Proteomes" id="UP000046947"/>
    </source>
</evidence>
<accession>A0A0U0UM46</accession>
<evidence type="ECO:0000313" key="20">
    <source>
        <dbReference type="Proteomes" id="UP000049023"/>
    </source>
</evidence>
<proteinExistence type="predicted"/>
<feature type="region of interest" description="Disordered" evidence="1">
    <location>
        <begin position="1"/>
        <end position="46"/>
    </location>
</feature>
<evidence type="ECO:0000313" key="3">
    <source>
        <dbReference type="EMBL" id="CKR36458.1"/>
    </source>
</evidence>
<dbReference type="Proteomes" id="UP000048600">
    <property type="component" value="Unassembled WGS sequence"/>
</dbReference>
<evidence type="ECO:0000313" key="9">
    <source>
        <dbReference type="EMBL" id="COW43719.1"/>
    </source>
</evidence>
<dbReference type="EMBL" id="CQQC01001096">
    <property type="protein sequence ID" value="CNV63610.1"/>
    <property type="molecule type" value="Genomic_DNA"/>
</dbReference>
<dbReference type="Proteomes" id="UP000048948">
    <property type="component" value="Unassembled WGS sequence"/>
</dbReference>
<evidence type="ECO:0000313" key="15">
    <source>
        <dbReference type="Proteomes" id="UP000044938"/>
    </source>
</evidence>
<evidence type="ECO:0000313" key="5">
    <source>
        <dbReference type="EMBL" id="CKT59731.1"/>
    </source>
</evidence>
<dbReference type="EMBL" id="CSBK01002827">
    <property type="protein sequence ID" value="CPA27866.1"/>
    <property type="molecule type" value="Genomic_DNA"/>
</dbReference>
<evidence type="ECO:0000313" key="7">
    <source>
        <dbReference type="EMBL" id="COV22673.1"/>
    </source>
</evidence>
<dbReference type="EMBL" id="CSAD01000143">
    <property type="protein sequence ID" value="COV22673.1"/>
    <property type="molecule type" value="Genomic_DNA"/>
</dbReference>
<dbReference type="Proteomes" id="UP000038802">
    <property type="component" value="Unassembled WGS sequence"/>
</dbReference>
<dbReference type="EMBL" id="CSAJ01000106">
    <property type="protein sequence ID" value="COV89893.1"/>
    <property type="molecule type" value="Genomic_DNA"/>
</dbReference>
<evidence type="ECO:0000313" key="12">
    <source>
        <dbReference type="Proteomes" id="UP000038802"/>
    </source>
</evidence>
<dbReference type="Proteomes" id="UP000049023">
    <property type="component" value="Unassembled WGS sequence"/>
</dbReference>
<dbReference type="EMBL" id="CHKL01000291">
    <property type="protein sequence ID" value="COW43719.1"/>
    <property type="molecule type" value="Genomic_DNA"/>
</dbReference>
<evidence type="ECO:0000313" key="19">
    <source>
        <dbReference type="Proteomes" id="UP000048948"/>
    </source>
</evidence>
<sequence length="73" mass="7581">MAVCLNKSWHDAPGTQIDDPGVGANQAGNLGPVTDGNDPAVGDRDRLGRWPRIVDGEHGSGHDEVCIGHGLQA</sequence>
<dbReference type="AlphaFoldDB" id="A0A0U0UM46"/>